<evidence type="ECO:0000256" key="5">
    <source>
        <dbReference type="ARBA" id="ARBA00023136"/>
    </source>
</evidence>
<evidence type="ECO:0000256" key="3">
    <source>
        <dbReference type="ARBA" id="ARBA00022692"/>
    </source>
</evidence>
<protein>
    <recommendedName>
        <fullName evidence="7">Palmitoyltransferase</fullName>
        <ecNumber evidence="7">2.3.1.225</ecNumber>
    </recommendedName>
</protein>
<evidence type="ECO:0000259" key="8">
    <source>
        <dbReference type="Pfam" id="PF01529"/>
    </source>
</evidence>
<sequence>MDPGMVVPMYEAPARYRGGKEDSTDWDTDARNHVDTMPRPSGDICDCLALCRRPLKLRRPPNFRQLARYSENSRRSLPFGVVWLVRDVCGLICASFTWLLILYAEFVVTCVIVQQAPSPAFSWIAGIIFQIFAINAIWSHWKAVTTDPGTVPLGNATRDAAMQLQVASGSPYPIKVVRCPKCYCVKPDRTHHCRICNRCIRKMDHHCPWVNNCVGEGNQKYFVLFTMYICLMSVWAIYMSAHFIIMCIGSDWEVAPTRKLVLPPRTLILSHPKILVICGSVCAAENGFSSVSTTLLVIFLLIEGVMFGLFTAIMFSEQMQSIYNDETVSCRVSSFLSPHQHAFSLATNTTPTPSLASGWLDFSPSSTGLLCLGLVCEAVLFGLFTLIMCTSQFCGLCHDETTIESLQKGSKIRVQRSATEAIGSVMGGPFSWRWFSPFVPPLPLSLVIPSPDASEDRMTDVVITSNNQSEMAPLRSNDELNDAQYRRFDVPGNMV</sequence>
<comment type="catalytic activity">
    <reaction evidence="7">
        <text>L-cysteinyl-[protein] + hexadecanoyl-CoA = S-hexadecanoyl-L-cysteinyl-[protein] + CoA</text>
        <dbReference type="Rhea" id="RHEA:36683"/>
        <dbReference type="Rhea" id="RHEA-COMP:10131"/>
        <dbReference type="Rhea" id="RHEA-COMP:11032"/>
        <dbReference type="ChEBI" id="CHEBI:29950"/>
        <dbReference type="ChEBI" id="CHEBI:57287"/>
        <dbReference type="ChEBI" id="CHEBI:57379"/>
        <dbReference type="ChEBI" id="CHEBI:74151"/>
        <dbReference type="EC" id="2.3.1.225"/>
    </reaction>
</comment>
<keyword evidence="10" id="KW-1185">Reference proteome</keyword>
<dbReference type="PANTHER" id="PTHR12246">
    <property type="entry name" value="PALMITOYLTRANSFERASE ZDHHC16"/>
    <property type="match status" value="1"/>
</dbReference>
<evidence type="ECO:0000256" key="6">
    <source>
        <dbReference type="ARBA" id="ARBA00023315"/>
    </source>
</evidence>
<keyword evidence="6 7" id="KW-0012">Acyltransferase</keyword>
<dbReference type="PROSITE" id="PS50216">
    <property type="entry name" value="DHHC"/>
    <property type="match status" value="1"/>
</dbReference>
<dbReference type="AlphaFoldDB" id="A0ABD2QE74"/>
<dbReference type="Pfam" id="PF01529">
    <property type="entry name" value="DHHC"/>
    <property type="match status" value="1"/>
</dbReference>
<feature type="transmembrane region" description="Helical" evidence="7">
    <location>
        <begin position="221"/>
        <end position="245"/>
    </location>
</feature>
<comment type="caution">
    <text evidence="9">The sequence shown here is derived from an EMBL/GenBank/DDBJ whole genome shotgun (WGS) entry which is preliminary data.</text>
</comment>
<keyword evidence="5 7" id="KW-0472">Membrane</keyword>
<comment type="similarity">
    <text evidence="7">Belongs to the DHHC palmitoyltransferase family.</text>
</comment>
<evidence type="ECO:0000256" key="7">
    <source>
        <dbReference type="RuleBase" id="RU079119"/>
    </source>
</evidence>
<evidence type="ECO:0000313" key="9">
    <source>
        <dbReference type="EMBL" id="KAL3317036.1"/>
    </source>
</evidence>
<organism evidence="9 10">
    <name type="scientific">Cichlidogyrus casuarinus</name>
    <dbReference type="NCBI Taxonomy" id="1844966"/>
    <lineage>
        <taxon>Eukaryota</taxon>
        <taxon>Metazoa</taxon>
        <taxon>Spiralia</taxon>
        <taxon>Lophotrochozoa</taxon>
        <taxon>Platyhelminthes</taxon>
        <taxon>Monogenea</taxon>
        <taxon>Monopisthocotylea</taxon>
        <taxon>Dactylogyridea</taxon>
        <taxon>Ancyrocephalidae</taxon>
        <taxon>Cichlidogyrus</taxon>
    </lineage>
</organism>
<dbReference type="InterPro" id="IPR039859">
    <property type="entry name" value="PFA4/ZDH16/20/ERF2-like"/>
</dbReference>
<proteinExistence type="inferred from homology"/>
<evidence type="ECO:0000256" key="1">
    <source>
        <dbReference type="ARBA" id="ARBA00004141"/>
    </source>
</evidence>
<feature type="transmembrane region" description="Helical" evidence="7">
    <location>
        <begin position="295"/>
        <end position="315"/>
    </location>
</feature>
<dbReference type="GO" id="GO:0016020">
    <property type="term" value="C:membrane"/>
    <property type="evidence" value="ECO:0007669"/>
    <property type="project" value="UniProtKB-SubCell"/>
</dbReference>
<accession>A0ABD2QE74</accession>
<dbReference type="GO" id="GO:0019706">
    <property type="term" value="F:protein-cysteine S-palmitoyltransferase activity"/>
    <property type="evidence" value="ECO:0007669"/>
    <property type="project" value="UniProtKB-EC"/>
</dbReference>
<dbReference type="InterPro" id="IPR001594">
    <property type="entry name" value="Palmitoyltrfase_DHHC"/>
</dbReference>
<feature type="domain" description="Palmitoyltransferase DHHC" evidence="8">
    <location>
        <begin position="179"/>
        <end position="327"/>
    </location>
</feature>
<keyword evidence="2 7" id="KW-0808">Transferase</keyword>
<feature type="transmembrane region" description="Helical" evidence="7">
    <location>
        <begin position="120"/>
        <end position="138"/>
    </location>
</feature>
<dbReference type="EMBL" id="JBJKFK010000442">
    <property type="protein sequence ID" value="KAL3317036.1"/>
    <property type="molecule type" value="Genomic_DNA"/>
</dbReference>
<evidence type="ECO:0000256" key="2">
    <source>
        <dbReference type="ARBA" id="ARBA00022679"/>
    </source>
</evidence>
<keyword evidence="3 7" id="KW-0812">Transmembrane</keyword>
<evidence type="ECO:0000256" key="4">
    <source>
        <dbReference type="ARBA" id="ARBA00022989"/>
    </source>
</evidence>
<feature type="transmembrane region" description="Helical" evidence="7">
    <location>
        <begin position="369"/>
        <end position="388"/>
    </location>
</feature>
<dbReference type="Proteomes" id="UP001626550">
    <property type="component" value="Unassembled WGS sequence"/>
</dbReference>
<name>A0ABD2QE74_9PLAT</name>
<reference evidence="9 10" key="1">
    <citation type="submission" date="2024-11" db="EMBL/GenBank/DDBJ databases">
        <title>Adaptive evolution of stress response genes in parasites aligns with host niche diversity.</title>
        <authorList>
            <person name="Hahn C."/>
            <person name="Resl P."/>
        </authorList>
    </citation>
    <scope>NUCLEOTIDE SEQUENCE [LARGE SCALE GENOMIC DNA]</scope>
    <source>
        <strain evidence="9">EGGRZ-B1_66</strain>
        <tissue evidence="9">Body</tissue>
    </source>
</reference>
<comment type="subcellular location">
    <subcellularLocation>
        <location evidence="1">Membrane</location>
        <topology evidence="1">Multi-pass membrane protein</topology>
    </subcellularLocation>
</comment>
<dbReference type="EC" id="2.3.1.225" evidence="7"/>
<keyword evidence="4 7" id="KW-1133">Transmembrane helix</keyword>
<gene>
    <name evidence="9" type="primary">ZDHHC3</name>
    <name evidence="9" type="ORF">Ciccas_004312</name>
</gene>
<comment type="domain">
    <text evidence="7">The DHHC domain is required for palmitoyltransferase activity.</text>
</comment>
<feature type="transmembrane region" description="Helical" evidence="7">
    <location>
        <begin position="77"/>
        <end position="100"/>
    </location>
</feature>
<evidence type="ECO:0000313" key="10">
    <source>
        <dbReference type="Proteomes" id="UP001626550"/>
    </source>
</evidence>